<dbReference type="GO" id="GO:0005886">
    <property type="term" value="C:plasma membrane"/>
    <property type="evidence" value="ECO:0007669"/>
    <property type="project" value="UniProtKB-SubCell"/>
</dbReference>
<evidence type="ECO:0000256" key="5">
    <source>
        <dbReference type="ARBA" id="ARBA00022989"/>
    </source>
</evidence>
<organism evidence="9 10">
    <name type="scientific">Ruminiclostridium cellobioparum subsp. termitidis CT1112</name>
    <dbReference type="NCBI Taxonomy" id="1195236"/>
    <lineage>
        <taxon>Bacteria</taxon>
        <taxon>Bacillati</taxon>
        <taxon>Bacillota</taxon>
        <taxon>Clostridia</taxon>
        <taxon>Eubacteriales</taxon>
        <taxon>Oscillospiraceae</taxon>
        <taxon>Ruminiclostridium</taxon>
    </lineage>
</organism>
<dbReference type="PANTHER" id="PTHR30193:SF37">
    <property type="entry name" value="INNER MEMBRANE ABC TRANSPORTER PERMEASE PROTEIN YCJO"/>
    <property type="match status" value="1"/>
</dbReference>
<evidence type="ECO:0000256" key="7">
    <source>
        <dbReference type="RuleBase" id="RU363032"/>
    </source>
</evidence>
<accession>S0FF71</accession>
<dbReference type="InterPro" id="IPR000515">
    <property type="entry name" value="MetI-like"/>
</dbReference>
<feature type="transmembrane region" description="Helical" evidence="7">
    <location>
        <begin position="29"/>
        <end position="50"/>
    </location>
</feature>
<evidence type="ECO:0000259" key="8">
    <source>
        <dbReference type="PROSITE" id="PS50928"/>
    </source>
</evidence>
<evidence type="ECO:0000256" key="4">
    <source>
        <dbReference type="ARBA" id="ARBA00022692"/>
    </source>
</evidence>
<reference evidence="9 10" key="1">
    <citation type="journal article" date="2013" name="Genome Announc.">
        <title>Draft Genome Sequence of the Cellulolytic, Mesophilic, Anaerobic Bacterium Clostridium termitidis Strain CT1112 (DSM 5398).</title>
        <authorList>
            <person name="Lal S."/>
            <person name="Ramachandran U."/>
            <person name="Zhang X."/>
            <person name="Munir R."/>
            <person name="Sparling R."/>
            <person name="Levin D.B."/>
        </authorList>
    </citation>
    <scope>NUCLEOTIDE SEQUENCE [LARGE SCALE GENOMIC DNA]</scope>
    <source>
        <strain evidence="9 10">CT1112</strain>
    </source>
</reference>
<evidence type="ECO:0000256" key="1">
    <source>
        <dbReference type="ARBA" id="ARBA00004651"/>
    </source>
</evidence>
<dbReference type="CDD" id="cd06261">
    <property type="entry name" value="TM_PBP2"/>
    <property type="match status" value="1"/>
</dbReference>
<gene>
    <name evidence="9" type="ORF">CTER_5391</name>
</gene>
<dbReference type="SUPFAM" id="SSF161098">
    <property type="entry name" value="MetI-like"/>
    <property type="match status" value="1"/>
</dbReference>
<dbReference type="Gene3D" id="1.10.3720.10">
    <property type="entry name" value="MetI-like"/>
    <property type="match status" value="1"/>
</dbReference>
<keyword evidence="2 7" id="KW-0813">Transport</keyword>
<dbReference type="EMBL" id="AORV01000078">
    <property type="protein sequence ID" value="EMS69072.1"/>
    <property type="molecule type" value="Genomic_DNA"/>
</dbReference>
<dbReference type="Pfam" id="PF00528">
    <property type="entry name" value="BPD_transp_1"/>
    <property type="match status" value="1"/>
</dbReference>
<dbReference type="eggNOG" id="COG1175">
    <property type="taxonomic scope" value="Bacteria"/>
</dbReference>
<keyword evidence="3" id="KW-1003">Cell membrane</keyword>
<dbReference type="PATRIC" id="fig|1195236.3.peg.5525"/>
<protein>
    <submittedName>
        <fullName evidence="9">ABC-type sugar transport system, permease component</fullName>
    </submittedName>
</protein>
<sequence length="313" mass="35126">MSGKNSAKASSISFRQNRLLLSNSVKDRIFLITILAPAFILLCFTIFIPIMKSVYMSFFDITLTNIKSAAWNNFANYRDVFSTGDFGTALKNTVFYASSVVIIQFILSMALAMILNMNIPGRKLLRTLVLIPWIVPTIVVALLWMWIFQPQYGVMNHILMGTGIINEPKTWLSDLKLAMPSVMIAALWRQLPFMTIMLLSGMQGIPEDMYEAAVIDGANKKQMFFHITLPFLANVIKTVTLVAVIENFKMFPLFWIMTGGGPVMATTTLAILSYQTAFTSLNLGKGAAIGVLWLLILILFSWGYNKLFSLRED</sequence>
<keyword evidence="4 7" id="KW-0812">Transmembrane</keyword>
<dbReference type="GO" id="GO:0055085">
    <property type="term" value="P:transmembrane transport"/>
    <property type="evidence" value="ECO:0007669"/>
    <property type="project" value="InterPro"/>
</dbReference>
<name>S0FF71_RUMCE</name>
<evidence type="ECO:0000256" key="3">
    <source>
        <dbReference type="ARBA" id="ARBA00022475"/>
    </source>
</evidence>
<comment type="subcellular location">
    <subcellularLocation>
        <location evidence="1 7">Cell membrane</location>
        <topology evidence="1 7">Multi-pass membrane protein</topology>
    </subcellularLocation>
</comment>
<dbReference type="AlphaFoldDB" id="S0FF71"/>
<dbReference type="PROSITE" id="PS50928">
    <property type="entry name" value="ABC_TM1"/>
    <property type="match status" value="1"/>
</dbReference>
<keyword evidence="6 7" id="KW-0472">Membrane</keyword>
<keyword evidence="5 7" id="KW-1133">Transmembrane helix</keyword>
<dbReference type="STRING" id="1195236.CTER_5391"/>
<proteinExistence type="inferred from homology"/>
<feature type="domain" description="ABC transmembrane type-1" evidence="8">
    <location>
        <begin position="90"/>
        <end position="304"/>
    </location>
</feature>
<feature type="transmembrane region" description="Helical" evidence="7">
    <location>
        <begin position="177"/>
        <end position="202"/>
    </location>
</feature>
<evidence type="ECO:0000256" key="6">
    <source>
        <dbReference type="ARBA" id="ARBA00023136"/>
    </source>
</evidence>
<evidence type="ECO:0000313" key="10">
    <source>
        <dbReference type="Proteomes" id="UP000014155"/>
    </source>
</evidence>
<feature type="transmembrane region" description="Helical" evidence="7">
    <location>
        <begin position="94"/>
        <end position="115"/>
    </location>
</feature>
<feature type="transmembrane region" description="Helical" evidence="7">
    <location>
        <begin position="251"/>
        <end position="274"/>
    </location>
</feature>
<dbReference type="InterPro" id="IPR051393">
    <property type="entry name" value="ABC_transporter_permease"/>
</dbReference>
<feature type="transmembrane region" description="Helical" evidence="7">
    <location>
        <begin position="223"/>
        <end position="245"/>
    </location>
</feature>
<keyword evidence="10" id="KW-1185">Reference proteome</keyword>
<dbReference type="RefSeq" id="WP_004631265.1">
    <property type="nucleotide sequence ID" value="NZ_AORV01000078.1"/>
</dbReference>
<comment type="caution">
    <text evidence="9">The sequence shown here is derived from an EMBL/GenBank/DDBJ whole genome shotgun (WGS) entry which is preliminary data.</text>
</comment>
<dbReference type="PANTHER" id="PTHR30193">
    <property type="entry name" value="ABC TRANSPORTER PERMEASE PROTEIN"/>
    <property type="match status" value="1"/>
</dbReference>
<comment type="similarity">
    <text evidence="7">Belongs to the binding-protein-dependent transport system permease family.</text>
</comment>
<evidence type="ECO:0000313" key="9">
    <source>
        <dbReference type="EMBL" id="EMS69072.1"/>
    </source>
</evidence>
<keyword evidence="9" id="KW-0762">Sugar transport</keyword>
<feature type="transmembrane region" description="Helical" evidence="7">
    <location>
        <begin position="127"/>
        <end position="147"/>
    </location>
</feature>
<dbReference type="InterPro" id="IPR035906">
    <property type="entry name" value="MetI-like_sf"/>
</dbReference>
<dbReference type="Proteomes" id="UP000014155">
    <property type="component" value="Unassembled WGS sequence"/>
</dbReference>
<feature type="transmembrane region" description="Helical" evidence="7">
    <location>
        <begin position="286"/>
        <end position="304"/>
    </location>
</feature>
<evidence type="ECO:0000256" key="2">
    <source>
        <dbReference type="ARBA" id="ARBA00022448"/>
    </source>
</evidence>